<evidence type="ECO:0000313" key="1">
    <source>
        <dbReference type="EMBL" id="MBO8199363.1"/>
    </source>
</evidence>
<proteinExistence type="predicted"/>
<gene>
    <name evidence="1" type="ORF">JW613_13790</name>
</gene>
<sequence>MEDGEEVLFLSSTAPVAQLVDPAELRSVAQRKQSAATATEEGVGPAR</sequence>
<comment type="caution">
    <text evidence="1">The sequence shown here is derived from an EMBL/GenBank/DDBJ whole genome shotgun (WGS) entry which is preliminary data.</text>
</comment>
<name>A0ABS3XVD0_9ACTN</name>
<accession>A0ABS3XVD0</accession>
<keyword evidence="2" id="KW-1185">Reference proteome</keyword>
<organism evidence="1 2">
    <name type="scientific">Streptomyces smyrnaeus</name>
    <dbReference type="NCBI Taxonomy" id="1387713"/>
    <lineage>
        <taxon>Bacteria</taxon>
        <taxon>Bacillati</taxon>
        <taxon>Actinomycetota</taxon>
        <taxon>Actinomycetes</taxon>
        <taxon>Kitasatosporales</taxon>
        <taxon>Streptomycetaceae</taxon>
        <taxon>Streptomyces</taxon>
    </lineage>
</organism>
<dbReference type="RefSeq" id="WP_209211094.1">
    <property type="nucleotide sequence ID" value="NZ_JAFFZM010000007.1"/>
</dbReference>
<protein>
    <submittedName>
        <fullName evidence="1">Uncharacterized protein</fullName>
    </submittedName>
</protein>
<dbReference type="EMBL" id="JAFFZM010000007">
    <property type="protein sequence ID" value="MBO8199363.1"/>
    <property type="molecule type" value="Genomic_DNA"/>
</dbReference>
<dbReference type="GeneID" id="96259682"/>
<dbReference type="Proteomes" id="UP000721954">
    <property type="component" value="Unassembled WGS sequence"/>
</dbReference>
<evidence type="ECO:0000313" key="2">
    <source>
        <dbReference type="Proteomes" id="UP000721954"/>
    </source>
</evidence>
<reference evidence="1 2" key="1">
    <citation type="submission" date="2021-02" db="EMBL/GenBank/DDBJ databases">
        <title>Streptomyces spirodelae sp. nov., isolated from duckweed.</title>
        <authorList>
            <person name="Saimee Y."/>
            <person name="Duangmal K."/>
        </authorList>
    </citation>
    <scope>NUCLEOTIDE SEQUENCE [LARGE SCALE GENOMIC DNA]</scope>
    <source>
        <strain evidence="1 2">DSM 42105</strain>
    </source>
</reference>